<dbReference type="Proteomes" id="UP001371305">
    <property type="component" value="Unassembled WGS sequence"/>
</dbReference>
<evidence type="ECO:0000313" key="2">
    <source>
        <dbReference type="Proteomes" id="UP001371305"/>
    </source>
</evidence>
<proteinExistence type="predicted"/>
<sequence>MACLLVTVLLMVLALGLMSLSSLELRRSTREEHAATARANARMALVTAIGQLQETLGPDQRVSATAEILGEGVKQPQWTGVWRTRQANGNSWFTRDDLNGGLRDARAGHEGKEKALAWLVSGDGNPLADPTGETVPMMSADSMGQGDSLTQSEPLKVPLMKVGEGKELSGHYGWWTGDLGVRANIATTDPRADVPANRATPSDGGMFRMLAAAAPDVAMMDGARTVEREDGARLVSPGTSALAMDGPEWSKQHGFDFTVASRGVLADVAEGGLKRDLTAYLSGNGSEAALGTRAGLTDDDRIIGGTAGSANANALSRYRNAGPRFGLLRGWARNSAAFRSSGVPSRLAETGGGSASTSRRLALANETPIKLAGKEADLQPILVEATNFIQMSTYADRMTSYVASDGKSYPLQLFQIRQLMYPRVVLWNPYNVSLEMDRRIVMIQGNGRQEMWTQNEDYNKLKSPKYFQPQTSWLNFEGGRSTSFGGSITQSEGYQDPYMGSYYFSVPATRIEPGECLVFSPAKSAEYNGLSAYRPGPYNLNANELTCASPPDVSRSYYVSGSDIDGGIDFLPKQFWYAPSLWYVDGKSGVVNQSDDTRAIMKRVDATSTVTFESFDTLPQLSVLSASLQFGAGKEPRIAWNVNERMPMQLLDRLEPRPTVVPNVRTREGIRLRWFTEHYTNLINSGPLANTPYLEEALLANWNPRAGYVVRSPWDNVGGKMPSSGSAGGPWFFGAYTRDLFDQAVSWPDQVPVPRDGRYHGNPFGPPQEGLKNYVLFDVPRQETGVLSLAQFQHVKLSELVWHPSYAIANSLADPRLGTGGNSGLNRTAALAGDQTSAGLGGFHENELGWSADTARGKTRADWAISARAILGEAPASDNLVYDLSFEANQGLWDRFFLSSGTEEQKRSFLGDPLVNPLPNSRMRPAPGASVDLAGLKDFHRAASELMVDGAFNVNSTRVEAWKALLGSTKLTGYGTGGTPFPRVLNPPGPAWKTGDQASDDSAWDGYRELTDEEIQRLAEAIVEQVKLRGPFISMADFVNRRLAENETGRMGALQAAIEKAGLNAEQIQAYPLDNRNSLPDYKHPDNLRDATRLEQMLKPNSKAWGAPSYLTQADVLQVIGPSLSARSDSFVIRAYGDSVDEAGNVQARVWCEATVQRIPEPLVPDDSGLDSKNTGKTGDFGRRFIIASFRWLSPSEI</sequence>
<name>A0ABU9APD8_9BACT</name>
<dbReference type="RefSeq" id="WP_341402835.1">
    <property type="nucleotide sequence ID" value="NZ_JBBUKT010000001.1"/>
</dbReference>
<reference evidence="1 2" key="1">
    <citation type="submission" date="2024-04" db="EMBL/GenBank/DDBJ databases">
        <title>Luteolibacter sp. isolated from soil.</title>
        <authorList>
            <person name="An J."/>
        </authorList>
    </citation>
    <scope>NUCLEOTIDE SEQUENCE [LARGE SCALE GENOMIC DNA]</scope>
    <source>
        <strain evidence="1 2">Y139</strain>
    </source>
</reference>
<comment type="caution">
    <text evidence="1">The sequence shown here is derived from an EMBL/GenBank/DDBJ whole genome shotgun (WGS) entry which is preliminary data.</text>
</comment>
<accession>A0ABU9APD8</accession>
<evidence type="ECO:0008006" key="3">
    <source>
        <dbReference type="Google" id="ProtNLM"/>
    </source>
</evidence>
<evidence type="ECO:0000313" key="1">
    <source>
        <dbReference type="EMBL" id="MEK7949418.1"/>
    </source>
</evidence>
<keyword evidence="2" id="KW-1185">Reference proteome</keyword>
<protein>
    <recommendedName>
        <fullName evidence="3">Type 4 fimbrial biogenesis protein PilX N-terminal domain-containing protein</fullName>
    </recommendedName>
</protein>
<gene>
    <name evidence="1" type="ORF">WKV53_02865</name>
</gene>
<organism evidence="1 2">
    <name type="scientific">Luteolibacter soli</name>
    <dbReference type="NCBI Taxonomy" id="3135280"/>
    <lineage>
        <taxon>Bacteria</taxon>
        <taxon>Pseudomonadati</taxon>
        <taxon>Verrucomicrobiota</taxon>
        <taxon>Verrucomicrobiia</taxon>
        <taxon>Verrucomicrobiales</taxon>
        <taxon>Verrucomicrobiaceae</taxon>
        <taxon>Luteolibacter</taxon>
    </lineage>
</organism>
<dbReference type="EMBL" id="JBBUKT010000001">
    <property type="protein sequence ID" value="MEK7949418.1"/>
    <property type="molecule type" value="Genomic_DNA"/>
</dbReference>